<dbReference type="GeneID" id="24852519"/>
<dbReference type="PATRIC" id="fig|1434117.4.peg.3488"/>
<dbReference type="AlphaFoldDB" id="A0A0E3PYJ9"/>
<dbReference type="InterPro" id="IPR003814">
    <property type="entry name" value="FmdEsu_dom"/>
</dbReference>
<reference evidence="2 3" key="1">
    <citation type="submission" date="2014-07" db="EMBL/GenBank/DDBJ databases">
        <title>Methanogenic archaea and the global carbon cycle.</title>
        <authorList>
            <person name="Henriksen J.R."/>
            <person name="Luke J."/>
            <person name="Reinhart S."/>
            <person name="Benedict M.N."/>
            <person name="Youngblut N.D."/>
            <person name="Metcalf M.E."/>
            <person name="Whitaker R.J."/>
            <person name="Metcalf W.W."/>
        </authorList>
    </citation>
    <scope>NUCLEOTIDE SEQUENCE [LARGE SCALE GENOMIC DNA]</scope>
    <source>
        <strain evidence="2 3">WWM610</strain>
    </source>
</reference>
<name>A0A0E3PYJ9_METMZ</name>
<dbReference type="EMBL" id="CP009509">
    <property type="protein sequence ID" value="AKB41733.1"/>
    <property type="molecule type" value="Genomic_DNA"/>
</dbReference>
<protein>
    <recommendedName>
        <fullName evidence="1">Formylmethanofuran dehydrogenase subunit E domain-containing protein</fullName>
    </recommendedName>
</protein>
<dbReference type="Pfam" id="PF02663">
    <property type="entry name" value="FmdE"/>
    <property type="match status" value="2"/>
</dbReference>
<evidence type="ECO:0000259" key="1">
    <source>
        <dbReference type="Pfam" id="PF02663"/>
    </source>
</evidence>
<dbReference type="Proteomes" id="UP000033058">
    <property type="component" value="Chromosome"/>
</dbReference>
<accession>A0A0E3PYJ9</accession>
<gene>
    <name evidence="2" type="ORF">MSMAW_2742</name>
</gene>
<evidence type="ECO:0000313" key="2">
    <source>
        <dbReference type="EMBL" id="AKB41733.1"/>
    </source>
</evidence>
<dbReference type="SUPFAM" id="SSF143555">
    <property type="entry name" value="FwdE-like"/>
    <property type="match status" value="2"/>
</dbReference>
<feature type="domain" description="Formylmethanofuran dehydrogenase subunit E" evidence="1">
    <location>
        <begin position="195"/>
        <end position="291"/>
    </location>
</feature>
<dbReference type="RefSeq" id="WP_048047472.1">
    <property type="nucleotide sequence ID" value="NZ_CP009509.1"/>
</dbReference>
<proteinExistence type="predicted"/>
<sequence>MIGRRGCTNKKIKTKITSFVFLTVLVFSLCFIPGMAAETDSSELMAQVFAVAESNLGNIGPENTLIITDLGSPAESYVFLDNFYSEFNGRNLKYTDNLLVVQNARNAPLWFAFFDKASGKCAYIEVTYGDEEKISYQVTENINFNGLSKNKKSIEAWNKKVNSAVFKGHEFAILTISNAWATGNLDYELMQCLEIHNHFCPGVSSGFVLANWMEENYPLKEGVSYTVFSCPNWCKEDVFVKRWDATPGKGGIFVSALTDEEIEAIGNSPAGIFVVTDKNAGTMKAVALGFDFDVVNAKCGAKKDDPAWISKYLADLWLMGRGNWDEEGLVTEIAVIDIDKDTLGEMKRAGSNPYEVLGLLNSNGNVNPPVEDKELMDQVFSAAEAELGTLGPENTFIMTDIGSPAESDFFLNDFYSEFYGKELKYTKNLLVVQNARNAPLWFAFFDKASGKCAYIEVTYENEDKISYQVTENINFNELSASQESIAAWSEKVNSKIFNGREFAILTISNAWATGNLNYELMQCLEIHNHFCPGVSSGFVLANWMEENYPLEEGVSYTVFSTPHWCKDDVFVKRWDATPGKGGVFVSELTDEELEAIGSDLAGVFVVRDKNAGTLKAVVLGYNSDVASANCGAKEGDPDWVSKYMKDLWLMNPENWDGLVTEIAVIDIDDAALNEMKQADTNPYEVLGLLNLVEDASPQNLESTEAVTA</sequence>
<organism evidence="2 3">
    <name type="scientific">Methanosarcina mazei WWM610</name>
    <dbReference type="NCBI Taxonomy" id="1434117"/>
    <lineage>
        <taxon>Archaea</taxon>
        <taxon>Methanobacteriati</taxon>
        <taxon>Methanobacteriota</taxon>
        <taxon>Stenosarchaea group</taxon>
        <taxon>Methanomicrobia</taxon>
        <taxon>Methanosarcinales</taxon>
        <taxon>Methanosarcinaceae</taxon>
        <taxon>Methanosarcina</taxon>
    </lineage>
</organism>
<dbReference type="HOGENOM" id="CLU_398832_0_0_2"/>
<feature type="domain" description="Formylmethanofuran dehydrogenase subunit E" evidence="1">
    <location>
        <begin position="526"/>
        <end position="589"/>
    </location>
</feature>
<evidence type="ECO:0000313" key="3">
    <source>
        <dbReference type="Proteomes" id="UP000033058"/>
    </source>
</evidence>
<dbReference type="Gene3D" id="3.30.1330.130">
    <property type="match status" value="2"/>
</dbReference>